<keyword evidence="8" id="KW-0325">Glycoprotein</keyword>
<dbReference type="InParanoid" id="A0A6L2PQR6"/>
<accession>A0A6L2PQR6</accession>
<evidence type="ECO:0000256" key="6">
    <source>
        <dbReference type="ARBA" id="ARBA00023136"/>
    </source>
</evidence>
<dbReference type="FunCoup" id="A0A6L2PQR6">
    <property type="interactions" value="42"/>
</dbReference>
<comment type="similarity">
    <text evidence="2">Belongs to the glutamate-gated ion channel (TC 1.A.10.1) family.</text>
</comment>
<keyword evidence="6 9" id="KW-0472">Membrane</keyword>
<dbReference type="Pfam" id="PF00060">
    <property type="entry name" value="Lig_chan"/>
    <property type="match status" value="1"/>
</dbReference>
<dbReference type="PANTHER" id="PTHR42643:SF30">
    <property type="entry name" value="IONOTROPIC RECEPTOR 40A-RELATED"/>
    <property type="match status" value="1"/>
</dbReference>
<evidence type="ECO:0000256" key="3">
    <source>
        <dbReference type="ARBA" id="ARBA00022475"/>
    </source>
</evidence>
<keyword evidence="3" id="KW-1003">Cell membrane</keyword>
<dbReference type="GO" id="GO:0015276">
    <property type="term" value="F:ligand-gated monoatomic ion channel activity"/>
    <property type="evidence" value="ECO:0007669"/>
    <property type="project" value="InterPro"/>
</dbReference>
<evidence type="ECO:0000256" key="4">
    <source>
        <dbReference type="ARBA" id="ARBA00022692"/>
    </source>
</evidence>
<evidence type="ECO:0000313" key="12">
    <source>
        <dbReference type="Proteomes" id="UP000502823"/>
    </source>
</evidence>
<keyword evidence="4 9" id="KW-0812">Transmembrane</keyword>
<keyword evidence="7" id="KW-0675">Receptor</keyword>
<proteinExistence type="inferred from homology"/>
<comment type="subcellular location">
    <subcellularLocation>
        <location evidence="1">Cell membrane</location>
        <topology evidence="1">Multi-pass membrane protein</topology>
    </subcellularLocation>
</comment>
<feature type="domain" description="Ionotropic glutamate receptor C-terminal" evidence="10">
    <location>
        <begin position="296"/>
        <end position="560"/>
    </location>
</feature>
<evidence type="ECO:0000259" key="10">
    <source>
        <dbReference type="Pfam" id="PF00060"/>
    </source>
</evidence>
<evidence type="ECO:0000256" key="7">
    <source>
        <dbReference type="ARBA" id="ARBA00023170"/>
    </source>
</evidence>
<organism evidence="11 12">
    <name type="scientific">Coptotermes formosanus</name>
    <name type="common">Formosan subterranean termite</name>
    <dbReference type="NCBI Taxonomy" id="36987"/>
    <lineage>
        <taxon>Eukaryota</taxon>
        <taxon>Metazoa</taxon>
        <taxon>Ecdysozoa</taxon>
        <taxon>Arthropoda</taxon>
        <taxon>Hexapoda</taxon>
        <taxon>Insecta</taxon>
        <taxon>Pterygota</taxon>
        <taxon>Neoptera</taxon>
        <taxon>Polyneoptera</taxon>
        <taxon>Dictyoptera</taxon>
        <taxon>Blattodea</taxon>
        <taxon>Blattoidea</taxon>
        <taxon>Termitoidae</taxon>
        <taxon>Rhinotermitidae</taxon>
        <taxon>Coptotermes</taxon>
    </lineage>
</organism>
<dbReference type="OrthoDB" id="6506757at2759"/>
<reference evidence="12" key="1">
    <citation type="submission" date="2020-01" db="EMBL/GenBank/DDBJ databases">
        <title>Draft genome sequence of the Termite Coptotermes fromosanus.</title>
        <authorList>
            <person name="Itakura S."/>
            <person name="Yosikawa Y."/>
            <person name="Umezawa K."/>
        </authorList>
    </citation>
    <scope>NUCLEOTIDE SEQUENCE [LARGE SCALE GENOMIC DNA]</scope>
</reference>
<dbReference type="SUPFAM" id="SSF53850">
    <property type="entry name" value="Periplasmic binding protein-like II"/>
    <property type="match status" value="1"/>
</dbReference>
<evidence type="ECO:0000313" key="11">
    <source>
        <dbReference type="EMBL" id="GFG32908.1"/>
    </source>
</evidence>
<feature type="transmembrane region" description="Helical" evidence="9">
    <location>
        <begin position="359"/>
        <end position="384"/>
    </location>
</feature>
<dbReference type="InterPro" id="IPR001320">
    <property type="entry name" value="Iontro_rcpt_C"/>
</dbReference>
<keyword evidence="12" id="KW-1185">Reference proteome</keyword>
<evidence type="ECO:0000256" key="9">
    <source>
        <dbReference type="SAM" id="Phobius"/>
    </source>
</evidence>
<dbReference type="Proteomes" id="UP000502823">
    <property type="component" value="Unassembled WGS sequence"/>
</dbReference>
<feature type="transmembrane region" description="Helical" evidence="9">
    <location>
        <begin position="294"/>
        <end position="315"/>
    </location>
</feature>
<feature type="transmembrane region" description="Helical" evidence="9">
    <location>
        <begin position="327"/>
        <end position="347"/>
    </location>
</feature>
<dbReference type="Gene3D" id="1.10.287.70">
    <property type="match status" value="1"/>
</dbReference>
<evidence type="ECO:0000256" key="5">
    <source>
        <dbReference type="ARBA" id="ARBA00022989"/>
    </source>
</evidence>
<gene>
    <name evidence="11" type="ORF">Cfor_01400</name>
</gene>
<protein>
    <recommendedName>
        <fullName evidence="10">Ionotropic glutamate receptor C-terminal domain-containing protein</fullName>
    </recommendedName>
</protein>
<feature type="transmembrane region" description="Helical" evidence="9">
    <location>
        <begin position="552"/>
        <end position="573"/>
    </location>
</feature>
<dbReference type="GO" id="GO:0005886">
    <property type="term" value="C:plasma membrane"/>
    <property type="evidence" value="ECO:0007669"/>
    <property type="project" value="UniProtKB-SubCell"/>
</dbReference>
<name>A0A6L2PQR6_COPFO</name>
<evidence type="ECO:0000256" key="2">
    <source>
        <dbReference type="ARBA" id="ARBA00008685"/>
    </source>
</evidence>
<evidence type="ECO:0000256" key="8">
    <source>
        <dbReference type="ARBA" id="ARBA00023180"/>
    </source>
</evidence>
<dbReference type="InterPro" id="IPR052192">
    <property type="entry name" value="Insect_Ionotropic_Sensory_Rcpt"/>
</dbReference>
<dbReference type="EMBL" id="BLKM01008224">
    <property type="protein sequence ID" value="GFG32908.1"/>
    <property type="molecule type" value="Genomic_DNA"/>
</dbReference>
<sequence>MDELLQNTHKRITWPVITSFLEAAMPENTIVYKHQSYIILLWAEERDDLINTLESQVENTKSYGPSFNRWGKFLVVVTDFGVQSPEALAMSIIKNLWDNHQIANSVIMIPNLYESVIRFDLYTWFPYESGQCGTIEEVVLLDRCILEKDRALSTNISLFSSKIPLNVHGCPIRVSTWDRHPNMILDTHNETNGSITYSGIEAVYLLLLSETMNMTIIYLPPPEKEMYLAEFFIYSLSSVFSGQADIAMGNFPLHYLPLAYCEPTIPYVYGTFKWYVQCARPIRRIDNLINLFTAPAWSVLVLLLILSAVTFWCIANSPHTSMTKESIVYRYLSECFTNTWAVFLGVSVPEMPRNFRLRIYFFLFVCYCFVISTVFQAYFTSFLIEPKFEKQIHTFEELQSSESRYLEHPSMQELGTYMNYDKYKKLRKCYEKCPDYGKCLSRLLDGEKATMLMLDLWAEYAASKSRRGQASLCPIDQTEFSMGLTMYLSKGSLFRDRFNVLIQRCFEAGLGKIYWSQLTWKVSLNKSHEHGGGEAANDSNVYFAFTVYHLRVAFCLLAFGGALSCIVFMAELLTKLHFTRLRLV</sequence>
<dbReference type="AlphaFoldDB" id="A0A6L2PQR6"/>
<keyword evidence="5 9" id="KW-1133">Transmembrane helix</keyword>
<comment type="caution">
    <text evidence="11">The sequence shown here is derived from an EMBL/GenBank/DDBJ whole genome shotgun (WGS) entry which is preliminary data.</text>
</comment>
<dbReference type="PANTHER" id="PTHR42643">
    <property type="entry name" value="IONOTROPIC RECEPTOR 20A-RELATED"/>
    <property type="match status" value="1"/>
</dbReference>
<evidence type="ECO:0000256" key="1">
    <source>
        <dbReference type="ARBA" id="ARBA00004651"/>
    </source>
</evidence>
<dbReference type="GO" id="GO:0050906">
    <property type="term" value="P:detection of stimulus involved in sensory perception"/>
    <property type="evidence" value="ECO:0007669"/>
    <property type="project" value="UniProtKB-ARBA"/>
</dbReference>